<evidence type="ECO:0000256" key="2">
    <source>
        <dbReference type="ARBA" id="ARBA00022679"/>
    </source>
</evidence>
<dbReference type="OrthoDB" id="1728974at2759"/>
<evidence type="ECO:0000256" key="1">
    <source>
        <dbReference type="ARBA" id="ARBA00009156"/>
    </source>
</evidence>
<accession>A0A0D6EQ46</accession>
<reference evidence="6" key="1">
    <citation type="submission" date="2015-02" db="EMBL/GenBank/DDBJ databases">
        <authorList>
            <person name="Gon?alves P."/>
        </authorList>
    </citation>
    <scope>NUCLEOTIDE SEQUENCE [LARGE SCALE GENOMIC DNA]</scope>
</reference>
<sequence length="822" mass="87849">MPDRDRPLILSIDAGTTKFRACVLNERLDVVWVEEVVIDDELPEYGCVDSAVVPPSLATSCPERHREVSDALKRSRTRNGVYTLGDCITCPSELRLKALDLLLEKLARECPDPALLSRVRAVSGAGQPHTLHYLLPAFTSLLTALDESPTSRLSSILTTSSAFALEAPATSSDSSTSSQVRALEQHFGQLALASSTTATSPAPNLTPSTVSEAGRIALAQRTGSRPWTRFSAAQLLKVRQEDERDSAAQGKGVLERTARIVLESGLLASVFLGRLAPVDAADACLTNLFDPLTCDWDDEMLQFLLGTSDSDGAGGGGGGGRLREMLGAVERDGGVELGKVSSYFVKRFGFSPECIVAPFTGTDPATFLSFPLATSPGRRDALVSLSVSDSDTLMVPSPAYIPLPERHLMLHPAKASWEVEEGGEEYVAMVSSKDAAVGRALSRDLYCNGQWSVFTHLTAIVPHGGTLGGQGRGSLDDKYFSFFFPHGEASIARGFLRFGSGARIPEFPDRKANPRLLLESQFLSLRIRLSHIYATLASCSSSADGAGELAALPGYDPLGFPALSSAFLPTRLVLVGPAAQNPAMSSILATIFNAPAFLPLASGLRREAVQGEEIAESYVGREGASERKKTTSSALGAGYKAAWAWARSEGEELSFGQFLERMIEGLGSEEQGGEQAEEDDPLAEGQYSHQRPATASSASAGPSHLSLLHDSAGGSSTSAYYGPAATRGGLLKAEETVEGREQQLEDDPPGLTLVAMPDWDEWRYYSSSESPSFSSLSRDLASPRPALGQVGCWLSSCLTVRFFFTVMPEYVRLERSASKGLV</sequence>
<feature type="compositionally biased region" description="Low complexity" evidence="4">
    <location>
        <begin position="692"/>
        <end position="703"/>
    </location>
</feature>
<comment type="similarity">
    <text evidence="1">Belongs to the FGGY kinase family.</text>
</comment>
<dbReference type="AlphaFoldDB" id="A0A0D6EQ46"/>
<evidence type="ECO:0000256" key="3">
    <source>
        <dbReference type="ARBA" id="ARBA00022777"/>
    </source>
</evidence>
<dbReference type="EMBL" id="CENE01000021">
    <property type="protein sequence ID" value="CEQ42167.1"/>
    <property type="molecule type" value="Genomic_DNA"/>
</dbReference>
<dbReference type="PANTHER" id="PTHR10196:SF57">
    <property type="entry name" value="XYLULOSE KINASE"/>
    <property type="match status" value="1"/>
</dbReference>
<keyword evidence="2" id="KW-0808">Transferase</keyword>
<feature type="non-terminal residue" evidence="5">
    <location>
        <position position="1"/>
    </location>
</feature>
<evidence type="ECO:0000313" key="5">
    <source>
        <dbReference type="EMBL" id="CEQ42167.1"/>
    </source>
</evidence>
<gene>
    <name evidence="5" type="primary">SPOSA6832_03959</name>
</gene>
<keyword evidence="3" id="KW-0418">Kinase</keyword>
<protein>
    <submittedName>
        <fullName evidence="5">SPOSA6832_03959-mRNA-1:cds</fullName>
    </submittedName>
</protein>
<feature type="region of interest" description="Disordered" evidence="4">
    <location>
        <begin position="668"/>
        <end position="709"/>
    </location>
</feature>
<dbReference type="SUPFAM" id="SSF53067">
    <property type="entry name" value="Actin-like ATPase domain"/>
    <property type="match status" value="1"/>
</dbReference>
<dbReference type="GO" id="GO:0004856">
    <property type="term" value="F:D-xylulokinase activity"/>
    <property type="evidence" value="ECO:0007669"/>
    <property type="project" value="TreeGrafter"/>
</dbReference>
<dbReference type="GO" id="GO:0005997">
    <property type="term" value="P:xylulose metabolic process"/>
    <property type="evidence" value="ECO:0007669"/>
    <property type="project" value="TreeGrafter"/>
</dbReference>
<dbReference type="Proteomes" id="UP000243876">
    <property type="component" value="Unassembled WGS sequence"/>
</dbReference>
<evidence type="ECO:0000256" key="4">
    <source>
        <dbReference type="SAM" id="MobiDB-lite"/>
    </source>
</evidence>
<proteinExistence type="inferred from homology"/>
<dbReference type="InterPro" id="IPR043129">
    <property type="entry name" value="ATPase_NBD"/>
</dbReference>
<name>A0A0D6EQ46_SPOSA</name>
<keyword evidence="6" id="KW-1185">Reference proteome</keyword>
<dbReference type="PANTHER" id="PTHR10196">
    <property type="entry name" value="SUGAR KINASE"/>
    <property type="match status" value="1"/>
</dbReference>
<dbReference type="GO" id="GO:0005829">
    <property type="term" value="C:cytosol"/>
    <property type="evidence" value="ECO:0007669"/>
    <property type="project" value="TreeGrafter"/>
</dbReference>
<evidence type="ECO:0000313" key="6">
    <source>
        <dbReference type="Proteomes" id="UP000243876"/>
    </source>
</evidence>
<dbReference type="Gene3D" id="3.30.420.40">
    <property type="match status" value="2"/>
</dbReference>
<feature type="compositionally biased region" description="Acidic residues" evidence="4">
    <location>
        <begin position="671"/>
        <end position="682"/>
    </location>
</feature>
<organism evidence="5 6">
    <name type="scientific">Sporidiobolus salmonicolor</name>
    <name type="common">Yeast-like fungus</name>
    <name type="synonym">Sporobolomyces salmonicolor</name>
    <dbReference type="NCBI Taxonomy" id="5005"/>
    <lineage>
        <taxon>Eukaryota</taxon>
        <taxon>Fungi</taxon>
        <taxon>Dikarya</taxon>
        <taxon>Basidiomycota</taxon>
        <taxon>Pucciniomycotina</taxon>
        <taxon>Microbotryomycetes</taxon>
        <taxon>Sporidiobolales</taxon>
        <taxon>Sporidiobolaceae</taxon>
        <taxon>Sporobolomyces</taxon>
    </lineage>
</organism>